<evidence type="ECO:0000256" key="4">
    <source>
        <dbReference type="ARBA" id="ARBA00022946"/>
    </source>
</evidence>
<keyword evidence="3 10" id="KW-0999">Mitochondrion inner membrane</keyword>
<feature type="compositionally biased region" description="Basic and acidic residues" evidence="12">
    <location>
        <begin position="376"/>
        <end position="393"/>
    </location>
</feature>
<name>A0A4Q4SY15_9PEZI</name>
<keyword evidence="14" id="KW-1185">Reference proteome</keyword>
<organism evidence="13 14">
    <name type="scientific">Monosporascus ibericus</name>
    <dbReference type="NCBI Taxonomy" id="155417"/>
    <lineage>
        <taxon>Eukaryota</taxon>
        <taxon>Fungi</taxon>
        <taxon>Dikarya</taxon>
        <taxon>Ascomycota</taxon>
        <taxon>Pezizomycotina</taxon>
        <taxon>Sordariomycetes</taxon>
        <taxon>Xylariomycetidae</taxon>
        <taxon>Xylariales</taxon>
        <taxon>Xylariales incertae sedis</taxon>
        <taxon>Monosporascus</taxon>
    </lineage>
</organism>
<reference evidence="13 14" key="1">
    <citation type="submission" date="2018-06" db="EMBL/GenBank/DDBJ databases">
        <title>Complete Genomes of Monosporascus.</title>
        <authorList>
            <person name="Robinson A.J."/>
            <person name="Natvig D.O."/>
        </authorList>
    </citation>
    <scope>NUCLEOTIDE SEQUENCE [LARGE SCALE GENOMIC DNA]</scope>
    <source>
        <strain evidence="13 14">CBS 110550</strain>
    </source>
</reference>
<evidence type="ECO:0000256" key="6">
    <source>
        <dbReference type="ARBA" id="ARBA00023054"/>
    </source>
</evidence>
<comment type="caution">
    <text evidence="13">The sequence shown here is derived from an EMBL/GenBank/DDBJ whole genome shotgun (WGS) entry which is preliminary data.</text>
</comment>
<keyword evidence="4 10" id="KW-0809">Transit peptide</keyword>
<dbReference type="InterPro" id="IPR008839">
    <property type="entry name" value="MDM33_fungi"/>
</dbReference>
<evidence type="ECO:0000256" key="5">
    <source>
        <dbReference type="ARBA" id="ARBA00022989"/>
    </source>
</evidence>
<proteinExistence type="inferred from homology"/>
<evidence type="ECO:0000256" key="10">
    <source>
        <dbReference type="RuleBase" id="RU364128"/>
    </source>
</evidence>
<feature type="compositionally biased region" description="Pro residues" evidence="12">
    <location>
        <begin position="132"/>
        <end position="150"/>
    </location>
</feature>
<accession>A0A4Q4SY15</accession>
<feature type="compositionally biased region" description="Low complexity" evidence="12">
    <location>
        <begin position="394"/>
        <end position="404"/>
    </location>
</feature>
<keyword evidence="7 10" id="KW-0496">Mitochondrion</keyword>
<feature type="compositionally biased region" description="Low complexity" evidence="12">
    <location>
        <begin position="113"/>
        <end position="131"/>
    </location>
</feature>
<evidence type="ECO:0000256" key="7">
    <source>
        <dbReference type="ARBA" id="ARBA00023128"/>
    </source>
</evidence>
<evidence type="ECO:0000313" key="14">
    <source>
        <dbReference type="Proteomes" id="UP000293360"/>
    </source>
</evidence>
<gene>
    <name evidence="13" type="ORF">DL764_009329</name>
</gene>
<feature type="region of interest" description="Disordered" evidence="12">
    <location>
        <begin position="376"/>
        <end position="408"/>
    </location>
</feature>
<dbReference type="OrthoDB" id="5595506at2759"/>
<evidence type="ECO:0000256" key="12">
    <source>
        <dbReference type="SAM" id="MobiDB-lite"/>
    </source>
</evidence>
<comment type="similarity">
    <text evidence="1 10">Belongs to the SHE9 family.</text>
</comment>
<comment type="function">
    <text evidence="9">Required for the maintenance of the structure of the mitochondrial inner membrane. Involved in mitochondrial morphology. Causes growth arrest when highly overexpressed.</text>
</comment>
<evidence type="ECO:0000256" key="3">
    <source>
        <dbReference type="ARBA" id="ARBA00022792"/>
    </source>
</evidence>
<feature type="transmembrane region" description="Helical" evidence="10">
    <location>
        <begin position="312"/>
        <end position="332"/>
    </location>
</feature>
<feature type="coiled-coil region" evidence="11">
    <location>
        <begin position="267"/>
        <end position="294"/>
    </location>
</feature>
<evidence type="ECO:0000256" key="9">
    <source>
        <dbReference type="ARBA" id="ARBA00024807"/>
    </source>
</evidence>
<sequence>MSAPRAIKPLLGTGSRLLIDQLLLPSRSIAATVKLIARPPRAPAPSSICLSCSFTLGRQLRFSSSSTNPPPPKPPSDEEPRETPGSGRETPPASDSSLPWSPSAAPEDPGRENTTTTTTTNTTTTDTRATPSSPPPPPPNPNPNPNPNPDLPSAQNSRRSALNQQLSSFMDRAQNTLFSASRRLNDLTGYSGIETLKSEISGLEASLAAAQQSLHSARAAYKAAVSGRAATQREVTTLLARQKTWTPADFERFTHLYRQDYELEASVADTAAELERAEREAERAARDLSTAILARYHEEQIWSDKIRRMSTWGTWGLMGVNVLLFLVFQFGAEPWRRARLVRGFEQKVREALEEEREKMRAVRAEEEEERWRRARAEQREREEREAEARRADQDAAAAAASASASTSTPVAADSIPEVVIVEEPSVSWREYLSDPEWWKAALADLYSGLSDPERWRAAFADLCSDRTVAVRMRDLSIVALEGAAAGAVLAGTVAVFFCRAA</sequence>
<evidence type="ECO:0000256" key="8">
    <source>
        <dbReference type="ARBA" id="ARBA00023136"/>
    </source>
</evidence>
<feature type="region of interest" description="Disordered" evidence="12">
    <location>
        <begin position="61"/>
        <end position="161"/>
    </location>
</feature>
<dbReference type="GO" id="GO:0005743">
    <property type="term" value="C:mitochondrial inner membrane"/>
    <property type="evidence" value="ECO:0007669"/>
    <property type="project" value="UniProtKB-SubCell"/>
</dbReference>
<dbReference type="Proteomes" id="UP000293360">
    <property type="component" value="Unassembled WGS sequence"/>
</dbReference>
<dbReference type="Pfam" id="PF05546">
    <property type="entry name" value="She9_MDM33"/>
    <property type="match status" value="1"/>
</dbReference>
<evidence type="ECO:0000256" key="2">
    <source>
        <dbReference type="ARBA" id="ARBA00022692"/>
    </source>
</evidence>
<keyword evidence="2 10" id="KW-0812">Transmembrane</keyword>
<keyword evidence="8 10" id="KW-0472">Membrane</keyword>
<evidence type="ECO:0000256" key="1">
    <source>
        <dbReference type="ARBA" id="ARBA00007472"/>
    </source>
</evidence>
<dbReference type="GO" id="GO:0007007">
    <property type="term" value="P:inner mitochondrial membrane organization"/>
    <property type="evidence" value="ECO:0007669"/>
    <property type="project" value="TreeGrafter"/>
</dbReference>
<evidence type="ECO:0000313" key="13">
    <source>
        <dbReference type="EMBL" id="RYO84424.1"/>
    </source>
</evidence>
<keyword evidence="5 10" id="KW-1133">Transmembrane helix</keyword>
<feature type="transmembrane region" description="Helical" evidence="10">
    <location>
        <begin position="475"/>
        <end position="497"/>
    </location>
</feature>
<dbReference type="PANTHER" id="PTHR31961:SF3">
    <property type="entry name" value="SENSITIVE TO HIGH EXPRESSION PROTEIN 9, MITOCHONDRIAL"/>
    <property type="match status" value="1"/>
</dbReference>
<dbReference type="PANTHER" id="PTHR31961">
    <property type="entry name" value="SENSITIVE TO HIGH EXPRESSION PROTEIN 9, MITOCHONDRIAL"/>
    <property type="match status" value="1"/>
</dbReference>
<comment type="subunit">
    <text evidence="10">Homooligomer.</text>
</comment>
<protein>
    <recommendedName>
        <fullName evidence="10">Sensitive to high expression protein 9, mitochondrial</fullName>
    </recommendedName>
</protein>
<keyword evidence="6 11" id="KW-0175">Coiled coil</keyword>
<dbReference type="EMBL" id="QJNU01000856">
    <property type="protein sequence ID" value="RYO84424.1"/>
    <property type="molecule type" value="Genomic_DNA"/>
</dbReference>
<dbReference type="AlphaFoldDB" id="A0A4Q4SY15"/>
<evidence type="ECO:0000256" key="11">
    <source>
        <dbReference type="SAM" id="Coils"/>
    </source>
</evidence>
<comment type="subcellular location">
    <subcellularLocation>
        <location evidence="10">Mitochondrion inner membrane</location>
        <topology evidence="10">Multi-pass membrane protein</topology>
    </subcellularLocation>
</comment>